<evidence type="ECO:0000313" key="3">
    <source>
        <dbReference type="Proteomes" id="UP000247409"/>
    </source>
</evidence>
<sequence>MAHLFLALWFAFSLVISLANALSCDGFFNSCQFSFEGHSESIPTYNIGGPSDIPFTPRIVSNRPGEILGVLNVNEIDAIFVNDPDFSTLEEEGFARTQFKPMPFPDGFSSGIAHEHFQPGKLDEARGRCVRIYFTSFQILSNDSQPVVINNSPVPYYCVVFHTQ</sequence>
<feature type="chain" id="PRO_5015946788" evidence="1">
    <location>
        <begin position="22"/>
        <end position="164"/>
    </location>
</feature>
<dbReference type="AlphaFoldDB" id="A0A2V3IT54"/>
<evidence type="ECO:0000313" key="2">
    <source>
        <dbReference type="EMBL" id="PXF45301.1"/>
    </source>
</evidence>
<protein>
    <submittedName>
        <fullName evidence="2">Uncharacterized protein</fullName>
    </submittedName>
</protein>
<dbReference type="EMBL" id="NBIV01000064">
    <property type="protein sequence ID" value="PXF45301.1"/>
    <property type="molecule type" value="Genomic_DNA"/>
</dbReference>
<dbReference type="Proteomes" id="UP000247409">
    <property type="component" value="Unassembled WGS sequence"/>
</dbReference>
<reference evidence="2 3" key="1">
    <citation type="journal article" date="2018" name="Mol. Biol. Evol.">
        <title>Analysis of the draft genome of the red seaweed Gracilariopsis chorda provides insights into genome size evolution in Rhodophyta.</title>
        <authorList>
            <person name="Lee J."/>
            <person name="Yang E.C."/>
            <person name="Graf L."/>
            <person name="Yang J.H."/>
            <person name="Qiu H."/>
            <person name="Zel Zion U."/>
            <person name="Chan C.X."/>
            <person name="Stephens T.G."/>
            <person name="Weber A.P.M."/>
            <person name="Boo G.H."/>
            <person name="Boo S.M."/>
            <person name="Kim K.M."/>
            <person name="Shin Y."/>
            <person name="Jung M."/>
            <person name="Lee S.J."/>
            <person name="Yim H.S."/>
            <person name="Lee J.H."/>
            <person name="Bhattacharya D."/>
            <person name="Yoon H.S."/>
        </authorList>
    </citation>
    <scope>NUCLEOTIDE SEQUENCE [LARGE SCALE GENOMIC DNA]</scope>
    <source>
        <strain evidence="2 3">SKKU-2015</strain>
        <tissue evidence="2">Whole body</tissue>
    </source>
</reference>
<feature type="signal peptide" evidence="1">
    <location>
        <begin position="1"/>
        <end position="21"/>
    </location>
</feature>
<accession>A0A2V3IT54</accession>
<dbReference type="OrthoDB" id="10605940at2759"/>
<comment type="caution">
    <text evidence="2">The sequence shown here is derived from an EMBL/GenBank/DDBJ whole genome shotgun (WGS) entry which is preliminary data.</text>
</comment>
<keyword evidence="1" id="KW-0732">Signal</keyword>
<keyword evidence="3" id="KW-1185">Reference proteome</keyword>
<evidence type="ECO:0000256" key="1">
    <source>
        <dbReference type="SAM" id="SignalP"/>
    </source>
</evidence>
<name>A0A2V3IT54_9FLOR</name>
<proteinExistence type="predicted"/>
<gene>
    <name evidence="2" type="ORF">BWQ96_04942</name>
</gene>
<organism evidence="2 3">
    <name type="scientific">Gracilariopsis chorda</name>
    <dbReference type="NCBI Taxonomy" id="448386"/>
    <lineage>
        <taxon>Eukaryota</taxon>
        <taxon>Rhodophyta</taxon>
        <taxon>Florideophyceae</taxon>
        <taxon>Rhodymeniophycidae</taxon>
        <taxon>Gracilariales</taxon>
        <taxon>Gracilariaceae</taxon>
        <taxon>Gracilariopsis</taxon>
    </lineage>
</organism>